<organism evidence="1 2">
    <name type="scientific">Planctobacterium marinum</name>
    <dbReference type="NCBI Taxonomy" id="1631968"/>
    <lineage>
        <taxon>Bacteria</taxon>
        <taxon>Pseudomonadati</taxon>
        <taxon>Pseudomonadota</taxon>
        <taxon>Gammaproteobacteria</taxon>
        <taxon>Alteromonadales</taxon>
        <taxon>Alteromonadaceae</taxon>
        <taxon>Planctobacterium</taxon>
    </lineage>
</organism>
<dbReference type="RefSeq" id="WP_338294548.1">
    <property type="nucleotide sequence ID" value="NZ_AP027272.1"/>
</dbReference>
<name>A0AA48KWE7_9ALTE</name>
<dbReference type="EMBL" id="AP027272">
    <property type="protein sequence ID" value="BDX08480.1"/>
    <property type="molecule type" value="Genomic_DNA"/>
</dbReference>
<dbReference type="Proteomes" id="UP001333710">
    <property type="component" value="Chromosome"/>
</dbReference>
<protein>
    <submittedName>
        <fullName evidence="1">Uncharacterized protein</fullName>
    </submittedName>
</protein>
<gene>
    <name evidence="1" type="ORF">MACH26_40010</name>
</gene>
<accession>A0AA48KWE7</accession>
<sequence>MKQRPLFLASILSLTVFTKITDAKETSYTNSMGIGLQYGILGYQRKIVTNEIIYTLGIGLGGVSVGISSPVFGTQRDTLGVTIGSSFEVTDFFALQYHHYFSDLDKPGLVMGLDLVNGRTEGVSSIFTEEDERETLVLFNVGYQF</sequence>
<reference evidence="1" key="1">
    <citation type="submission" date="2023-01" db="EMBL/GenBank/DDBJ databases">
        <title>Complete genome sequence of Planctobacterium marinum strain Dej080120_11.</title>
        <authorList>
            <person name="Ueki S."/>
            <person name="Maruyama F."/>
        </authorList>
    </citation>
    <scope>NUCLEOTIDE SEQUENCE</scope>
    <source>
        <strain evidence="1">Dej080120_11</strain>
    </source>
</reference>
<proteinExistence type="predicted"/>
<evidence type="ECO:0000313" key="1">
    <source>
        <dbReference type="EMBL" id="BDX08480.1"/>
    </source>
</evidence>
<evidence type="ECO:0000313" key="2">
    <source>
        <dbReference type="Proteomes" id="UP001333710"/>
    </source>
</evidence>
<dbReference type="KEGG" id="pmaw:MACH26_40010"/>
<keyword evidence="2" id="KW-1185">Reference proteome</keyword>
<dbReference type="AlphaFoldDB" id="A0AA48KWE7"/>